<evidence type="ECO:0000259" key="2">
    <source>
        <dbReference type="Pfam" id="PF00337"/>
    </source>
</evidence>
<gene>
    <name evidence="3" type="ORF">CBG26755</name>
    <name evidence="3" type="ORF">CBG_26755</name>
</gene>
<feature type="domain" description="Galectin" evidence="2">
    <location>
        <begin position="20"/>
        <end position="83"/>
    </location>
</feature>
<reference evidence="3 4" key="2">
    <citation type="journal article" date="2011" name="PLoS Genet.">
        <title>Caenorhabditis briggsae recombinant inbred line genotypes reveal inter-strain incompatibility and the evolution of recombination.</title>
        <authorList>
            <person name="Ross J.A."/>
            <person name="Koboldt D.C."/>
            <person name="Staisch J.E."/>
            <person name="Chamberlin H.M."/>
            <person name="Gupta B.P."/>
            <person name="Miller R.D."/>
            <person name="Baird S.E."/>
            <person name="Haag E.S."/>
        </authorList>
    </citation>
    <scope>NUCLEOTIDE SEQUENCE [LARGE SCALE GENOMIC DNA]</scope>
    <source>
        <strain evidence="3 4">AF16</strain>
    </source>
</reference>
<organism evidence="3 4">
    <name type="scientific">Caenorhabditis briggsae</name>
    <dbReference type="NCBI Taxonomy" id="6238"/>
    <lineage>
        <taxon>Eukaryota</taxon>
        <taxon>Metazoa</taxon>
        <taxon>Ecdysozoa</taxon>
        <taxon>Nematoda</taxon>
        <taxon>Chromadorea</taxon>
        <taxon>Rhabditida</taxon>
        <taxon>Rhabditina</taxon>
        <taxon>Rhabditomorpha</taxon>
        <taxon>Rhabditoidea</taxon>
        <taxon>Rhabditidae</taxon>
        <taxon>Peloderinae</taxon>
        <taxon>Caenorhabditis</taxon>
    </lineage>
</organism>
<dbReference type="Pfam" id="PF00337">
    <property type="entry name" value="Gal-bind_lectin"/>
    <property type="match status" value="1"/>
</dbReference>
<dbReference type="RefSeq" id="XP_045100751.1">
    <property type="nucleotide sequence ID" value="XM_045243051.1"/>
</dbReference>
<dbReference type="InParanoid" id="B6IED0"/>
<proteinExistence type="predicted"/>
<keyword evidence="4" id="KW-1185">Reference proteome</keyword>
<evidence type="ECO:0000256" key="1">
    <source>
        <dbReference type="ARBA" id="ARBA00022734"/>
    </source>
</evidence>
<accession>B6IED0</accession>
<dbReference type="GeneID" id="68918226"/>
<dbReference type="SUPFAM" id="SSF49899">
    <property type="entry name" value="Concanavalin A-like lectins/glucanases"/>
    <property type="match status" value="1"/>
</dbReference>
<protein>
    <submittedName>
        <fullName evidence="3">Protein CBG26755</fullName>
    </submittedName>
</protein>
<dbReference type="KEGG" id="cbr:CBG_26755"/>
<sequence>MGAVARNLVFYVALPLSSTLNSKKKRIYDIEEQRYFFLEQENFIRVSIVIHSTYFGITVNNYWTKLYEFRMSPERIANLRIKGAPVTELVNLLPPYTEATYQKKDEQIEDK</sequence>
<evidence type="ECO:0000313" key="4">
    <source>
        <dbReference type="Proteomes" id="UP000008549"/>
    </source>
</evidence>
<dbReference type="AlphaFoldDB" id="B6IED0"/>
<dbReference type="Gene3D" id="2.60.120.200">
    <property type="match status" value="1"/>
</dbReference>
<reference evidence="3 4" key="1">
    <citation type="journal article" date="2003" name="PLoS Biol.">
        <title>The genome sequence of Caenorhabditis briggsae: a platform for comparative genomics.</title>
        <authorList>
            <person name="Stein L.D."/>
            <person name="Bao Z."/>
            <person name="Blasiar D."/>
            <person name="Blumenthal T."/>
            <person name="Brent M.R."/>
            <person name="Chen N."/>
            <person name="Chinwalla A."/>
            <person name="Clarke L."/>
            <person name="Clee C."/>
            <person name="Coghlan A."/>
            <person name="Coulson A."/>
            <person name="D'Eustachio P."/>
            <person name="Fitch D.H."/>
            <person name="Fulton L.A."/>
            <person name="Fulton R.E."/>
            <person name="Griffiths-Jones S."/>
            <person name="Harris T.W."/>
            <person name="Hillier L.W."/>
            <person name="Kamath R."/>
            <person name="Kuwabara P.E."/>
            <person name="Mardis E.R."/>
            <person name="Marra M.A."/>
            <person name="Miner T.L."/>
            <person name="Minx P."/>
            <person name="Mullikin J.C."/>
            <person name="Plumb R.W."/>
            <person name="Rogers J."/>
            <person name="Schein J.E."/>
            <person name="Sohrmann M."/>
            <person name="Spieth J."/>
            <person name="Stajich J.E."/>
            <person name="Wei C."/>
            <person name="Willey D."/>
            <person name="Wilson R.K."/>
            <person name="Durbin R."/>
            <person name="Waterston R.H."/>
        </authorList>
    </citation>
    <scope>NUCLEOTIDE SEQUENCE [LARGE SCALE GENOMIC DNA]</scope>
    <source>
        <strain evidence="3 4">AF16</strain>
    </source>
</reference>
<dbReference type="InterPro" id="IPR013320">
    <property type="entry name" value="ConA-like_dom_sf"/>
</dbReference>
<dbReference type="InterPro" id="IPR001079">
    <property type="entry name" value="Galectin_CRD"/>
</dbReference>
<dbReference type="HOGENOM" id="CLU_2160625_0_0_1"/>
<name>B6IED0_CAEBR</name>
<keyword evidence="1" id="KW-0430">Lectin</keyword>
<dbReference type="Proteomes" id="UP000008549">
    <property type="component" value="Unassembled WGS sequence"/>
</dbReference>
<dbReference type="EMBL" id="HE601249">
    <property type="protein sequence ID" value="CAS01194.1"/>
    <property type="molecule type" value="Genomic_DNA"/>
</dbReference>
<dbReference type="CTD" id="68918226"/>
<dbReference type="GO" id="GO:0030246">
    <property type="term" value="F:carbohydrate binding"/>
    <property type="evidence" value="ECO:0007669"/>
    <property type="project" value="UniProtKB-KW"/>
</dbReference>
<evidence type="ECO:0000313" key="3">
    <source>
        <dbReference type="EMBL" id="CAS01194.1"/>
    </source>
</evidence>